<gene>
    <name evidence="17" type="ORF">PECUL_23A009235</name>
</gene>
<feature type="transmembrane region" description="Helical" evidence="15">
    <location>
        <begin position="384"/>
        <end position="405"/>
    </location>
</feature>
<evidence type="ECO:0000256" key="3">
    <source>
        <dbReference type="ARBA" id="ARBA00007810"/>
    </source>
</evidence>
<name>A0AAD1QWR1_PELCU</name>
<keyword evidence="12" id="KW-1015">Disulfide bond</keyword>
<evidence type="ECO:0000256" key="11">
    <source>
        <dbReference type="ARBA" id="ARBA00023136"/>
    </source>
</evidence>
<feature type="domain" description="Ig-like" evidence="16">
    <location>
        <begin position="293"/>
        <end position="362"/>
    </location>
</feature>
<keyword evidence="4" id="KW-1003">Cell membrane</keyword>
<dbReference type="InterPro" id="IPR013783">
    <property type="entry name" value="Ig-like_fold"/>
</dbReference>
<dbReference type="PANTHER" id="PTHR23277:SF106">
    <property type="entry name" value="NECTIN-1 ISOFORM X1-RELATED"/>
    <property type="match status" value="1"/>
</dbReference>
<feature type="region of interest" description="Disordered" evidence="14">
    <location>
        <begin position="424"/>
        <end position="448"/>
    </location>
</feature>
<dbReference type="EMBL" id="OW240912">
    <property type="protein sequence ID" value="CAH2219016.1"/>
    <property type="molecule type" value="Genomic_DNA"/>
</dbReference>
<evidence type="ECO:0000256" key="6">
    <source>
        <dbReference type="ARBA" id="ARBA00022729"/>
    </source>
</evidence>
<organism evidence="17 18">
    <name type="scientific">Pelobates cultripes</name>
    <name type="common">Western spadefoot toad</name>
    <dbReference type="NCBI Taxonomy" id="61616"/>
    <lineage>
        <taxon>Eukaryota</taxon>
        <taxon>Metazoa</taxon>
        <taxon>Chordata</taxon>
        <taxon>Craniata</taxon>
        <taxon>Vertebrata</taxon>
        <taxon>Euteleostomi</taxon>
        <taxon>Amphibia</taxon>
        <taxon>Batrachia</taxon>
        <taxon>Anura</taxon>
        <taxon>Pelobatoidea</taxon>
        <taxon>Pelobatidae</taxon>
        <taxon>Pelobates</taxon>
    </lineage>
</organism>
<evidence type="ECO:0000256" key="10">
    <source>
        <dbReference type="ARBA" id="ARBA00022989"/>
    </source>
</evidence>
<dbReference type="InterPro" id="IPR013162">
    <property type="entry name" value="CD80_C2-set"/>
</dbReference>
<dbReference type="Pfam" id="PF07686">
    <property type="entry name" value="V-set"/>
    <property type="match status" value="1"/>
</dbReference>
<dbReference type="InterPro" id="IPR007110">
    <property type="entry name" value="Ig-like_dom"/>
</dbReference>
<evidence type="ECO:0000256" key="4">
    <source>
        <dbReference type="ARBA" id="ARBA00022475"/>
    </source>
</evidence>
<accession>A0AAD1QWR1</accession>
<dbReference type="InterPro" id="IPR013106">
    <property type="entry name" value="Ig_V-set"/>
</dbReference>
<evidence type="ECO:0000256" key="7">
    <source>
        <dbReference type="ARBA" id="ARBA00022737"/>
    </source>
</evidence>
<keyword evidence="8" id="KW-0130">Cell adhesion</keyword>
<dbReference type="GO" id="GO:0007156">
    <property type="term" value="P:homophilic cell adhesion via plasma membrane adhesion molecules"/>
    <property type="evidence" value="ECO:0007669"/>
    <property type="project" value="TreeGrafter"/>
</dbReference>
<dbReference type="SMART" id="SM00409">
    <property type="entry name" value="IG"/>
    <property type="match status" value="2"/>
</dbReference>
<keyword evidence="9" id="KW-0965">Cell junction</keyword>
<keyword evidence="7" id="KW-0677">Repeat</keyword>
<proteinExistence type="inferred from homology"/>
<evidence type="ECO:0000256" key="8">
    <source>
        <dbReference type="ARBA" id="ARBA00022889"/>
    </source>
</evidence>
<dbReference type="InterPro" id="IPR003598">
    <property type="entry name" value="Ig_sub2"/>
</dbReference>
<feature type="compositionally biased region" description="Basic and acidic residues" evidence="14">
    <location>
        <begin position="431"/>
        <end position="440"/>
    </location>
</feature>
<dbReference type="Gene3D" id="2.60.40.10">
    <property type="entry name" value="Immunoglobulins"/>
    <property type="match status" value="3"/>
</dbReference>
<protein>
    <submittedName>
        <fullName evidence="17">Nectin-1-like isoform X1</fullName>
    </submittedName>
</protein>
<feature type="domain" description="Ig-like" evidence="16">
    <location>
        <begin position="65"/>
        <end position="186"/>
    </location>
</feature>
<dbReference type="Pfam" id="PF08205">
    <property type="entry name" value="C2-set_2"/>
    <property type="match status" value="1"/>
</dbReference>
<evidence type="ECO:0000256" key="13">
    <source>
        <dbReference type="ARBA" id="ARBA00023180"/>
    </source>
</evidence>
<keyword evidence="6" id="KW-0732">Signal</keyword>
<evidence type="ECO:0000256" key="12">
    <source>
        <dbReference type="ARBA" id="ARBA00023157"/>
    </source>
</evidence>
<evidence type="ECO:0000256" key="9">
    <source>
        <dbReference type="ARBA" id="ARBA00022949"/>
    </source>
</evidence>
<evidence type="ECO:0000256" key="2">
    <source>
        <dbReference type="ARBA" id="ARBA00004536"/>
    </source>
</evidence>
<dbReference type="GO" id="GO:0005912">
    <property type="term" value="C:adherens junction"/>
    <property type="evidence" value="ECO:0007669"/>
    <property type="project" value="UniProtKB-SubCell"/>
</dbReference>
<evidence type="ECO:0000313" key="18">
    <source>
        <dbReference type="Proteomes" id="UP001295444"/>
    </source>
</evidence>
<comment type="subcellular location">
    <subcellularLocation>
        <location evidence="2">Cell junction</location>
        <location evidence="2">Adherens junction</location>
    </subcellularLocation>
    <subcellularLocation>
        <location evidence="1">Cell membrane</location>
        <topology evidence="1">Single-pass type I membrane protein</topology>
    </subcellularLocation>
</comment>
<evidence type="ECO:0000256" key="14">
    <source>
        <dbReference type="SAM" id="MobiDB-lite"/>
    </source>
</evidence>
<reference evidence="17" key="1">
    <citation type="submission" date="2022-03" db="EMBL/GenBank/DDBJ databases">
        <authorList>
            <person name="Alioto T."/>
            <person name="Alioto T."/>
            <person name="Gomez Garrido J."/>
        </authorList>
    </citation>
    <scope>NUCLEOTIDE SEQUENCE</scope>
</reference>
<dbReference type="InterPro" id="IPR003599">
    <property type="entry name" value="Ig_sub"/>
</dbReference>
<sequence>MPSKKCDVTNARISGSKGRVVHAPSHEARPPSSPHLWLSIFGTHCLPYGLNSMHLPGHTMIGLLPLLSAILLIRSSQAQVSVYVNGDVFGLINTDVTLRCRTETKEHVTQLTWQKKKTPNNEDFLTYSKGEKPVYLTPFAKERVKFLGNGDQGGNILIRNVTLADEGIYLCSFSTHPTGTKEKEIKLHIMVRPCVTVSLLPIKTQTTMSIVAECTSMAAKPAGEIKWITSETHTTSNITTYQHENGTVTTKSQLWMVPSPGLYGQKAACVVSQANIELPEEKNFIFDNIQYPPQDVNITVHRNVAEGKLELKCQADANPPVYYTWKRDNGEISDGTIHQFQSLIVSDTDIHQPKLYMCETRNIIGSKSGIVYLYKTDSACRLPLVFLVIFVILVIVLSVGLIYLIRERRNNRQLKYHEADDREIEFTQPGDSHDGKDRGWQEAAEGQL</sequence>
<evidence type="ECO:0000256" key="5">
    <source>
        <dbReference type="ARBA" id="ARBA00022692"/>
    </source>
</evidence>
<keyword evidence="11 15" id="KW-0472">Membrane</keyword>
<evidence type="ECO:0000313" key="17">
    <source>
        <dbReference type="EMBL" id="CAH2219016.1"/>
    </source>
</evidence>
<dbReference type="GO" id="GO:0007157">
    <property type="term" value="P:heterophilic cell-cell adhesion via plasma membrane cell adhesion molecules"/>
    <property type="evidence" value="ECO:0007669"/>
    <property type="project" value="TreeGrafter"/>
</dbReference>
<keyword evidence="10 15" id="KW-1133">Transmembrane helix</keyword>
<dbReference type="PROSITE" id="PS50835">
    <property type="entry name" value="IG_LIKE"/>
    <property type="match status" value="2"/>
</dbReference>
<keyword evidence="18" id="KW-1185">Reference proteome</keyword>
<keyword evidence="13" id="KW-0325">Glycoprotein</keyword>
<dbReference type="PANTHER" id="PTHR23277">
    <property type="entry name" value="NECTIN-RELATED"/>
    <property type="match status" value="1"/>
</dbReference>
<keyword evidence="5 15" id="KW-0812">Transmembrane</keyword>
<dbReference type="GO" id="GO:0005886">
    <property type="term" value="C:plasma membrane"/>
    <property type="evidence" value="ECO:0007669"/>
    <property type="project" value="UniProtKB-SubCell"/>
</dbReference>
<dbReference type="InterPro" id="IPR051427">
    <property type="entry name" value="Nectin/Nectin-like"/>
</dbReference>
<comment type="similarity">
    <text evidence="3">Belongs to the nectin family.</text>
</comment>
<evidence type="ECO:0000259" key="16">
    <source>
        <dbReference type="PROSITE" id="PS50835"/>
    </source>
</evidence>
<evidence type="ECO:0000256" key="1">
    <source>
        <dbReference type="ARBA" id="ARBA00004251"/>
    </source>
</evidence>
<dbReference type="AlphaFoldDB" id="A0AAD1QWR1"/>
<dbReference type="Proteomes" id="UP001295444">
    <property type="component" value="Chromosome 01"/>
</dbReference>
<dbReference type="SUPFAM" id="SSF48726">
    <property type="entry name" value="Immunoglobulin"/>
    <property type="match status" value="3"/>
</dbReference>
<dbReference type="SMART" id="SM00408">
    <property type="entry name" value="IGc2"/>
    <property type="match status" value="2"/>
</dbReference>
<dbReference type="InterPro" id="IPR036179">
    <property type="entry name" value="Ig-like_dom_sf"/>
</dbReference>
<evidence type="ECO:0000256" key="15">
    <source>
        <dbReference type="SAM" id="Phobius"/>
    </source>
</evidence>
<dbReference type="FunFam" id="2.60.40.10:FF:000304">
    <property type="entry name" value="Nectin cell adhesion molecule 1"/>
    <property type="match status" value="1"/>
</dbReference>